<organism evidence="2 3">
    <name type="scientific">Nocardia abscessus</name>
    <dbReference type="NCBI Taxonomy" id="120957"/>
    <lineage>
        <taxon>Bacteria</taxon>
        <taxon>Bacillati</taxon>
        <taxon>Actinomycetota</taxon>
        <taxon>Actinomycetes</taxon>
        <taxon>Mycobacteriales</taxon>
        <taxon>Nocardiaceae</taxon>
        <taxon>Nocardia</taxon>
    </lineage>
</organism>
<keyword evidence="1" id="KW-0732">Signal</keyword>
<evidence type="ECO:0008006" key="4">
    <source>
        <dbReference type="Google" id="ProtNLM"/>
    </source>
</evidence>
<name>A0ABS0C9X0_9NOCA</name>
<protein>
    <recommendedName>
        <fullName evidence="4">Secreted protein</fullName>
    </recommendedName>
</protein>
<evidence type="ECO:0000313" key="3">
    <source>
        <dbReference type="Proteomes" id="UP000807309"/>
    </source>
</evidence>
<dbReference type="EMBL" id="JADLRE010000010">
    <property type="protein sequence ID" value="MBF6226308.1"/>
    <property type="molecule type" value="Genomic_DNA"/>
</dbReference>
<feature type="chain" id="PRO_5046149152" description="Secreted protein" evidence="1">
    <location>
        <begin position="21"/>
        <end position="77"/>
    </location>
</feature>
<proteinExistence type="predicted"/>
<feature type="signal peptide" evidence="1">
    <location>
        <begin position="1"/>
        <end position="20"/>
    </location>
</feature>
<dbReference type="Proteomes" id="UP000807309">
    <property type="component" value="Unassembled WGS sequence"/>
</dbReference>
<comment type="caution">
    <text evidence="2">The sequence shown here is derived from an EMBL/GenBank/DDBJ whole genome shotgun (WGS) entry which is preliminary data.</text>
</comment>
<reference evidence="2 3" key="1">
    <citation type="submission" date="2020-10" db="EMBL/GenBank/DDBJ databases">
        <title>Identification of Nocardia species via Next-generation sequencing and recognition of intraspecies genetic diversity.</title>
        <authorList>
            <person name="Li P."/>
            <person name="Li P."/>
            <person name="Lu B."/>
        </authorList>
    </citation>
    <scope>NUCLEOTIDE SEQUENCE [LARGE SCALE GENOMIC DNA]</scope>
    <source>
        <strain evidence="2 3">N-11</strain>
    </source>
</reference>
<gene>
    <name evidence="2" type="ORF">IU470_14505</name>
</gene>
<dbReference type="RefSeq" id="WP_195033447.1">
    <property type="nucleotide sequence ID" value="NZ_JADLRE010000010.1"/>
</dbReference>
<evidence type="ECO:0000256" key="1">
    <source>
        <dbReference type="SAM" id="SignalP"/>
    </source>
</evidence>
<accession>A0ABS0C9X0</accession>
<keyword evidence="3" id="KW-1185">Reference proteome</keyword>
<sequence length="77" mass="8306">MAVAASAVFRIGISAVRAIAASAAAIAMRKVVWNPSREGSRCGLNWMVMCALTTLITAADHQQLREGQRHAVERERA</sequence>
<evidence type="ECO:0000313" key="2">
    <source>
        <dbReference type="EMBL" id="MBF6226308.1"/>
    </source>
</evidence>